<dbReference type="Proteomes" id="UP000324748">
    <property type="component" value="Unassembled WGS sequence"/>
</dbReference>
<proteinExistence type="predicted"/>
<dbReference type="EMBL" id="VSWC01000029">
    <property type="protein sequence ID" value="KAA1107354.1"/>
    <property type="molecule type" value="Genomic_DNA"/>
</dbReference>
<name>A0A5B0Q392_PUCGR</name>
<gene>
    <name evidence="2" type="ORF">PGT21_011006</name>
</gene>
<reference evidence="2 3" key="1">
    <citation type="submission" date="2019-05" db="EMBL/GenBank/DDBJ databases">
        <title>Emergence of the Ug99 lineage of the wheat stem rust pathogen through somatic hybridization.</title>
        <authorList>
            <person name="Li F."/>
            <person name="Upadhyaya N.M."/>
            <person name="Sperschneider J."/>
            <person name="Matny O."/>
            <person name="Nguyen-Phuc H."/>
            <person name="Mago R."/>
            <person name="Raley C."/>
            <person name="Miller M.E."/>
            <person name="Silverstein K.A.T."/>
            <person name="Henningsen E."/>
            <person name="Hirsch C.D."/>
            <person name="Visser B."/>
            <person name="Pretorius Z.A."/>
            <person name="Steffenson B.J."/>
            <person name="Schwessinger B."/>
            <person name="Dodds P.N."/>
            <person name="Figueroa M."/>
        </authorList>
    </citation>
    <scope>NUCLEOTIDE SEQUENCE [LARGE SCALE GENOMIC DNA]</scope>
    <source>
        <strain evidence="2">21-0</strain>
    </source>
</reference>
<protein>
    <submittedName>
        <fullName evidence="2">Uncharacterized protein</fullName>
    </submittedName>
</protein>
<accession>A0A5B0Q392</accession>
<evidence type="ECO:0000256" key="1">
    <source>
        <dbReference type="SAM" id="SignalP"/>
    </source>
</evidence>
<organism evidence="2 3">
    <name type="scientific">Puccinia graminis f. sp. tritici</name>
    <dbReference type="NCBI Taxonomy" id="56615"/>
    <lineage>
        <taxon>Eukaryota</taxon>
        <taxon>Fungi</taxon>
        <taxon>Dikarya</taxon>
        <taxon>Basidiomycota</taxon>
        <taxon>Pucciniomycotina</taxon>
        <taxon>Pucciniomycetes</taxon>
        <taxon>Pucciniales</taxon>
        <taxon>Pucciniaceae</taxon>
        <taxon>Puccinia</taxon>
    </lineage>
</organism>
<feature type="chain" id="PRO_5022956727" evidence="1">
    <location>
        <begin position="19"/>
        <end position="95"/>
    </location>
</feature>
<keyword evidence="1" id="KW-0732">Signal</keyword>
<sequence length="95" mass="10848">MLIKKSLCFLATPSLIWGIQRGQNPVEPAFAHAYRSTVYLSAPCQVDYTCERQHVHECGATRLYEAQQCSNCHDNEDIQPAGRCNSSHRRCPWPR</sequence>
<dbReference type="AlphaFoldDB" id="A0A5B0Q392"/>
<keyword evidence="3" id="KW-1185">Reference proteome</keyword>
<comment type="caution">
    <text evidence="2">The sequence shown here is derived from an EMBL/GenBank/DDBJ whole genome shotgun (WGS) entry which is preliminary data.</text>
</comment>
<evidence type="ECO:0000313" key="2">
    <source>
        <dbReference type="EMBL" id="KAA1107354.1"/>
    </source>
</evidence>
<evidence type="ECO:0000313" key="3">
    <source>
        <dbReference type="Proteomes" id="UP000324748"/>
    </source>
</evidence>
<feature type="signal peptide" evidence="1">
    <location>
        <begin position="1"/>
        <end position="18"/>
    </location>
</feature>